<dbReference type="InterPro" id="IPR038765">
    <property type="entry name" value="Papain-like_cys_pep_sf"/>
</dbReference>
<dbReference type="Pfam" id="PF00443">
    <property type="entry name" value="UCH"/>
    <property type="match status" value="1"/>
</dbReference>
<evidence type="ECO:0000313" key="3">
    <source>
        <dbReference type="EMBL" id="MPC65075.1"/>
    </source>
</evidence>
<dbReference type="GO" id="GO:0004843">
    <property type="term" value="F:cysteine-type deubiquitinase activity"/>
    <property type="evidence" value="ECO:0007669"/>
    <property type="project" value="InterPro"/>
</dbReference>
<dbReference type="Gene3D" id="3.90.70.10">
    <property type="entry name" value="Cysteine proteinases"/>
    <property type="match status" value="1"/>
</dbReference>
<reference evidence="3 4" key="1">
    <citation type="submission" date="2019-05" db="EMBL/GenBank/DDBJ databases">
        <title>Another draft genome of Portunus trituberculatus and its Hox gene families provides insights of decapod evolution.</title>
        <authorList>
            <person name="Jeong J.-H."/>
            <person name="Song I."/>
            <person name="Kim S."/>
            <person name="Choi T."/>
            <person name="Kim D."/>
            <person name="Ryu S."/>
            <person name="Kim W."/>
        </authorList>
    </citation>
    <scope>NUCLEOTIDE SEQUENCE [LARGE SCALE GENOMIC DNA]</scope>
    <source>
        <tissue evidence="3">Muscle</tissue>
    </source>
</reference>
<dbReference type="GO" id="GO:0016579">
    <property type="term" value="P:protein deubiquitination"/>
    <property type="evidence" value="ECO:0007669"/>
    <property type="project" value="InterPro"/>
</dbReference>
<gene>
    <name evidence="3" type="ORF">E2C01_059201</name>
</gene>
<dbReference type="SUPFAM" id="SSF54001">
    <property type="entry name" value="Cysteine proteinases"/>
    <property type="match status" value="1"/>
</dbReference>
<dbReference type="OrthoDB" id="539213at2759"/>
<feature type="coiled-coil region" evidence="1">
    <location>
        <begin position="9"/>
        <end position="64"/>
    </location>
</feature>
<name>A0A5B7H667_PORTR</name>
<accession>A0A5B7H667</accession>
<dbReference type="EMBL" id="VSRR010022896">
    <property type="protein sequence ID" value="MPC65075.1"/>
    <property type="molecule type" value="Genomic_DNA"/>
</dbReference>
<sequence length="175" mass="19750">MSQHLSCFIQDRTALLLELQDAKARLEEEEHARASEKYASELKIASLTSELKEATQKVKKYGIRQKKLLGKNKTFEVDLTTAGVPSGLPDQGNAGLMNSIVQCLYSIVNFRDYLTSDDYRRDVVSEDEIVEALTGVFKALKAGVQPEILTKMQHFKVRYKGTTYSLNFMTTSYVL</sequence>
<keyword evidence="4" id="KW-1185">Reference proteome</keyword>
<dbReference type="Proteomes" id="UP000324222">
    <property type="component" value="Unassembled WGS sequence"/>
</dbReference>
<keyword evidence="1" id="KW-0175">Coiled coil</keyword>
<evidence type="ECO:0000313" key="4">
    <source>
        <dbReference type="Proteomes" id="UP000324222"/>
    </source>
</evidence>
<proteinExistence type="predicted"/>
<evidence type="ECO:0000256" key="1">
    <source>
        <dbReference type="SAM" id="Coils"/>
    </source>
</evidence>
<comment type="caution">
    <text evidence="3">The sequence shown here is derived from an EMBL/GenBank/DDBJ whole genome shotgun (WGS) entry which is preliminary data.</text>
</comment>
<organism evidence="3 4">
    <name type="scientific">Portunus trituberculatus</name>
    <name type="common">Swimming crab</name>
    <name type="synonym">Neptunus trituberculatus</name>
    <dbReference type="NCBI Taxonomy" id="210409"/>
    <lineage>
        <taxon>Eukaryota</taxon>
        <taxon>Metazoa</taxon>
        <taxon>Ecdysozoa</taxon>
        <taxon>Arthropoda</taxon>
        <taxon>Crustacea</taxon>
        <taxon>Multicrustacea</taxon>
        <taxon>Malacostraca</taxon>
        <taxon>Eumalacostraca</taxon>
        <taxon>Eucarida</taxon>
        <taxon>Decapoda</taxon>
        <taxon>Pleocyemata</taxon>
        <taxon>Brachyura</taxon>
        <taxon>Eubrachyura</taxon>
        <taxon>Portunoidea</taxon>
        <taxon>Portunidae</taxon>
        <taxon>Portuninae</taxon>
        <taxon>Portunus</taxon>
    </lineage>
</organism>
<dbReference type="AlphaFoldDB" id="A0A5B7H667"/>
<protein>
    <recommendedName>
        <fullName evidence="2">Peptidase C19 ubiquitin carboxyl-terminal hydrolase domain-containing protein</fullName>
    </recommendedName>
</protein>
<evidence type="ECO:0000259" key="2">
    <source>
        <dbReference type="Pfam" id="PF00443"/>
    </source>
</evidence>
<dbReference type="InterPro" id="IPR001394">
    <property type="entry name" value="Peptidase_C19_UCH"/>
</dbReference>
<feature type="domain" description="Peptidase C19 ubiquitin carboxyl-terminal hydrolase" evidence="2">
    <location>
        <begin position="87"/>
        <end position="152"/>
    </location>
</feature>